<dbReference type="InterPro" id="IPR005646">
    <property type="entry name" value="FapA"/>
</dbReference>
<keyword evidence="4" id="KW-1185">Reference proteome</keyword>
<name>A0ABW8ZDA7_9BURK</name>
<comment type="caution">
    <text evidence="3">The sequence shown here is derived from an EMBL/GenBank/DDBJ whole genome shotgun (WGS) entry which is preliminary data.</text>
</comment>
<proteinExistence type="predicted"/>
<dbReference type="InterPro" id="IPR046866">
    <property type="entry name" value="FapA_N"/>
</dbReference>
<organism evidence="3 4">
    <name type="scientific">Herbaspirillum rhizosphaerae</name>
    <dbReference type="NCBI Taxonomy" id="346179"/>
    <lineage>
        <taxon>Bacteria</taxon>
        <taxon>Pseudomonadati</taxon>
        <taxon>Pseudomonadota</taxon>
        <taxon>Betaproteobacteria</taxon>
        <taxon>Burkholderiales</taxon>
        <taxon>Oxalobacteraceae</taxon>
        <taxon>Herbaspirillum</taxon>
    </lineage>
</organism>
<accession>A0ABW8ZDA7</accession>
<sequence length="542" mass="58324">MEQTRPQSLSFNFDRVSGELVAVFTPIEGVQVPNLVILKQALTDGGFTKLYIDEAQVSDFAAKATTAKEAFSQKIGERRDGEFLLELSEDFMEAYLTLVPPQGGRARAVEVVNEIRARGITHGIMHEKLRGALSAGHCSKLLVAKGDEPIEGQQARFESLLEEKEEELAEVDEDAVVSYADLGHLLLINVGDPLMRRIPTVEGVNGVNLKGQAVLAKPITEITFNKDCVGTEVKEDNPDLLVAAIAGQPSLITNGVKINPIVEIEDVDLSTGNVTFSGTVKIKGDVKTGMRLHVSGDVFVHGTVEAAEIIAGGNVFVKGGIIGHSETQPGVTTSIAARIKAEGSVQALFAESALIEARQDIMIAGNARQCEMMAGNEILVGKTNPKLGQIIGGRAQATMMVKAVALGSPSAATTKIQVGLDPYLEEKLRAKEQEFQKKLDELDRTIKQLAHYKQNPEKAKNGVGEEAELKRKLLAQEVKDLIAEQTEMKEDLIAAESARIVAVKTVYEGVEMRIGRQVWQVLSDLGGGTAQLQGGKISFGGK</sequence>
<evidence type="ECO:0000313" key="4">
    <source>
        <dbReference type="Proteomes" id="UP001629214"/>
    </source>
</evidence>
<dbReference type="EMBL" id="JAQQFR010000017">
    <property type="protein sequence ID" value="MFL9880991.1"/>
    <property type="molecule type" value="Genomic_DNA"/>
</dbReference>
<dbReference type="InterPro" id="IPR046865">
    <property type="entry name" value="FapA_b_solenoid"/>
</dbReference>
<feature type="coiled-coil region" evidence="1">
    <location>
        <begin position="425"/>
        <end position="491"/>
    </location>
</feature>
<protein>
    <submittedName>
        <fullName evidence="3">FapA family protein</fullName>
    </submittedName>
</protein>
<dbReference type="Proteomes" id="UP001629214">
    <property type="component" value="Unassembled WGS sequence"/>
</dbReference>
<feature type="domain" description="Flagellar Assembly Protein A N-terminal region" evidence="2">
    <location>
        <begin position="84"/>
        <end position="253"/>
    </location>
</feature>
<dbReference type="SUPFAM" id="SSF63848">
    <property type="entry name" value="Cell-division inhibitor MinC, C-terminal domain"/>
    <property type="match status" value="1"/>
</dbReference>
<evidence type="ECO:0000256" key="1">
    <source>
        <dbReference type="SAM" id="Coils"/>
    </source>
</evidence>
<dbReference type="Pfam" id="PF20250">
    <property type="entry name" value="FapA_N"/>
    <property type="match status" value="1"/>
</dbReference>
<dbReference type="PANTHER" id="PTHR38032:SF1">
    <property type="entry name" value="RNA-BINDING PROTEIN KHPB N-TERMINAL DOMAIN-CONTAINING PROTEIN"/>
    <property type="match status" value="1"/>
</dbReference>
<dbReference type="RefSeq" id="WP_408170000.1">
    <property type="nucleotide sequence ID" value="NZ_JAQQFR010000017.1"/>
</dbReference>
<dbReference type="InterPro" id="IPR036145">
    <property type="entry name" value="MinC_C_sf"/>
</dbReference>
<dbReference type="PANTHER" id="PTHR38032">
    <property type="entry name" value="POLYMERASE-RELATED"/>
    <property type="match status" value="1"/>
</dbReference>
<keyword evidence="1" id="KW-0175">Coiled coil</keyword>
<gene>
    <name evidence="3" type="ORF">PQR63_21510</name>
</gene>
<evidence type="ECO:0000313" key="3">
    <source>
        <dbReference type="EMBL" id="MFL9880991.1"/>
    </source>
</evidence>
<evidence type="ECO:0000259" key="2">
    <source>
        <dbReference type="Pfam" id="PF20250"/>
    </source>
</evidence>
<dbReference type="Pfam" id="PF03961">
    <property type="entry name" value="FapA"/>
    <property type="match status" value="1"/>
</dbReference>
<reference evidence="3 4" key="1">
    <citation type="journal article" date="2024" name="Chem. Sci.">
        <title>Discovery of megapolipeptins by genome mining of a Burkholderiales bacteria collection.</title>
        <authorList>
            <person name="Paulo B.S."/>
            <person name="Recchia M.J.J."/>
            <person name="Lee S."/>
            <person name="Fergusson C.H."/>
            <person name="Romanowski S.B."/>
            <person name="Hernandez A."/>
            <person name="Krull N."/>
            <person name="Liu D.Y."/>
            <person name="Cavanagh H."/>
            <person name="Bos A."/>
            <person name="Gray C.A."/>
            <person name="Murphy B.T."/>
            <person name="Linington R.G."/>
            <person name="Eustaquio A.S."/>
        </authorList>
    </citation>
    <scope>NUCLEOTIDE SEQUENCE [LARGE SCALE GENOMIC DNA]</scope>
    <source>
        <strain evidence="3 4">RL21-008-BIB-B</strain>
    </source>
</reference>